<dbReference type="Proteomes" id="UP000178129">
    <property type="component" value="Unassembled WGS sequence"/>
</dbReference>
<dbReference type="CDD" id="cd20546">
    <property type="entry name" value="CYCLIN_SpCG1C_ScCTK2-like_rpt2"/>
    <property type="match status" value="1"/>
</dbReference>
<feature type="region of interest" description="Disordered" evidence="4">
    <location>
        <begin position="387"/>
        <end position="430"/>
    </location>
</feature>
<feature type="compositionally biased region" description="Basic and acidic residues" evidence="4">
    <location>
        <begin position="398"/>
        <end position="407"/>
    </location>
</feature>
<evidence type="ECO:0000313" key="6">
    <source>
        <dbReference type="EMBL" id="CZS91014.1"/>
    </source>
</evidence>
<dbReference type="Pfam" id="PF00134">
    <property type="entry name" value="Cyclin_N"/>
    <property type="match status" value="1"/>
</dbReference>
<feature type="region of interest" description="Disordered" evidence="4">
    <location>
        <begin position="324"/>
        <end position="359"/>
    </location>
</feature>
<evidence type="ECO:0000256" key="4">
    <source>
        <dbReference type="SAM" id="MobiDB-lite"/>
    </source>
</evidence>
<evidence type="ECO:0000313" key="7">
    <source>
        <dbReference type="Proteomes" id="UP000178129"/>
    </source>
</evidence>
<evidence type="ECO:0000256" key="1">
    <source>
        <dbReference type="ARBA" id="ARBA00008638"/>
    </source>
</evidence>
<dbReference type="InterPro" id="IPR036915">
    <property type="entry name" value="Cyclin-like_sf"/>
</dbReference>
<dbReference type="SUPFAM" id="SSF47954">
    <property type="entry name" value="Cyclin-like"/>
    <property type="match status" value="2"/>
</dbReference>
<dbReference type="PANTHER" id="PTHR10026">
    <property type="entry name" value="CYCLIN"/>
    <property type="match status" value="1"/>
</dbReference>
<feature type="region of interest" description="Disordered" evidence="4">
    <location>
        <begin position="32"/>
        <end position="59"/>
    </location>
</feature>
<feature type="compositionally biased region" description="Acidic residues" evidence="4">
    <location>
        <begin position="408"/>
        <end position="430"/>
    </location>
</feature>
<dbReference type="InterPro" id="IPR043198">
    <property type="entry name" value="Cyclin/Ssn8"/>
</dbReference>
<evidence type="ECO:0000259" key="5">
    <source>
        <dbReference type="SMART" id="SM00385"/>
    </source>
</evidence>
<sequence length="430" mass="48455">MTTVERYRPPHQFPSDARSKFKTAISSSNSIVRHIPPAVPSPPRLSRNSPPQRPKISSIPPPSYIMAVDQLSQWLFTPDELKSTPSICDGLDPADERCRRAKGVNFIIQVGILLKLPQMTIGVASTFFHRFYMRRSMVEKKGGLHHYSLAATALFLATKTEECCRKTKEIVIAVAKVAQKNASLIIDEQSKEYWRWRDAMLLYEELMLEVLTFDLVVKIPYSYLIEALKTFNFEDNKHIRNVAWAFVNDSAMTMACLAMPPKDIAIGALYFAIRFNEQTAPDDEETGAPWWEVLGGTPDRILQAVEFLNEFWSDNPLRKSEIPYAGYTSSSDDLERTRRRVGSQGSSIISPPSINGDAYVSPKRQGIEEIEKASKILVENGDVISSKRKEIEDTEEELATKRARTEDAMSEEGAIEEPGEIEQDTDSVAT</sequence>
<dbReference type="FunFam" id="1.10.472.10:FF:000072">
    <property type="entry name" value="Cyclin Pch1"/>
    <property type="match status" value="1"/>
</dbReference>
<dbReference type="EMBL" id="FJUW01000004">
    <property type="protein sequence ID" value="CZS91014.1"/>
    <property type="molecule type" value="Genomic_DNA"/>
</dbReference>
<keyword evidence="3" id="KW-0195">Cyclin</keyword>
<name>A0A1E1K3A6_9HELO</name>
<keyword evidence="7" id="KW-1185">Reference proteome</keyword>
<dbReference type="InterPro" id="IPR013763">
    <property type="entry name" value="Cyclin-like_dom"/>
</dbReference>
<accession>A0A1E1K3A6</accession>
<feature type="domain" description="Cyclin-like" evidence="5">
    <location>
        <begin position="222"/>
        <end position="310"/>
    </location>
</feature>
<evidence type="ECO:0000256" key="2">
    <source>
        <dbReference type="ARBA" id="ARBA00014912"/>
    </source>
</evidence>
<dbReference type="InterPro" id="IPR006671">
    <property type="entry name" value="Cyclin_N"/>
</dbReference>
<comment type="caution">
    <text evidence="6">The sequence shown here is derived from an EMBL/GenBank/DDBJ whole genome shotgun (WGS) entry which is preliminary data.</text>
</comment>
<protein>
    <recommendedName>
        <fullName evidence="2">RNA polymerase II holoenzyme cyclin-like subunit</fullName>
    </recommendedName>
</protein>
<gene>
    <name evidence="6" type="ORF">RCO7_01396</name>
</gene>
<dbReference type="Gene3D" id="1.10.472.10">
    <property type="entry name" value="Cyclin-like"/>
    <property type="match status" value="2"/>
</dbReference>
<organism evidence="6 7">
    <name type="scientific">Rhynchosporium graminicola</name>
    <dbReference type="NCBI Taxonomy" id="2792576"/>
    <lineage>
        <taxon>Eukaryota</taxon>
        <taxon>Fungi</taxon>
        <taxon>Dikarya</taxon>
        <taxon>Ascomycota</taxon>
        <taxon>Pezizomycotina</taxon>
        <taxon>Leotiomycetes</taxon>
        <taxon>Helotiales</taxon>
        <taxon>Ploettnerulaceae</taxon>
        <taxon>Rhynchosporium</taxon>
    </lineage>
</organism>
<dbReference type="InParanoid" id="A0A1E1K3A6"/>
<feature type="domain" description="Cyclin-like" evidence="5">
    <location>
        <begin position="105"/>
        <end position="209"/>
    </location>
</feature>
<feature type="compositionally biased region" description="Low complexity" evidence="4">
    <location>
        <begin position="44"/>
        <end position="58"/>
    </location>
</feature>
<reference evidence="7" key="1">
    <citation type="submission" date="2016-03" db="EMBL/GenBank/DDBJ databases">
        <authorList>
            <person name="Ploux O."/>
        </authorList>
    </citation>
    <scope>NUCLEOTIDE SEQUENCE [LARGE SCALE GENOMIC DNA]</scope>
    <source>
        <strain evidence="7">UK7</strain>
    </source>
</reference>
<feature type="region of interest" description="Disordered" evidence="4">
    <location>
        <begin position="1"/>
        <end position="20"/>
    </location>
</feature>
<dbReference type="GO" id="GO:0016538">
    <property type="term" value="F:cyclin-dependent protein serine/threonine kinase regulator activity"/>
    <property type="evidence" value="ECO:0007669"/>
    <property type="project" value="InterPro"/>
</dbReference>
<dbReference type="AlphaFoldDB" id="A0A1E1K3A6"/>
<evidence type="ECO:0000256" key="3">
    <source>
        <dbReference type="RuleBase" id="RU000383"/>
    </source>
</evidence>
<proteinExistence type="inferred from homology"/>
<dbReference type="STRING" id="914237.A0A1E1K3A6"/>
<comment type="similarity">
    <text evidence="1">Belongs to the cyclin family. Cyclin C subfamily.</text>
</comment>
<dbReference type="SMART" id="SM00385">
    <property type="entry name" value="CYCLIN"/>
    <property type="match status" value="2"/>
</dbReference>
<dbReference type="GO" id="GO:0006357">
    <property type="term" value="P:regulation of transcription by RNA polymerase II"/>
    <property type="evidence" value="ECO:0007669"/>
    <property type="project" value="InterPro"/>
</dbReference>